<dbReference type="InterPro" id="IPR000217">
    <property type="entry name" value="Tubulin"/>
</dbReference>
<accession>M7AS14</accession>
<comment type="cofactor">
    <cofactor evidence="1">
        <name>Mg(2+)</name>
        <dbReference type="ChEBI" id="CHEBI:18420"/>
    </cofactor>
</comment>
<dbReference type="FunFam" id="1.10.287.110:FF:000021">
    <property type="entry name" value="DnaJ (Hsp40) homolog, subfamily B, member 2"/>
    <property type="match status" value="4"/>
</dbReference>
<feature type="domain" description="J" evidence="14">
    <location>
        <begin position="794"/>
        <end position="862"/>
    </location>
</feature>
<evidence type="ECO:0000256" key="13">
    <source>
        <dbReference type="SAM" id="SignalP"/>
    </source>
</evidence>
<evidence type="ECO:0000256" key="6">
    <source>
        <dbReference type="ARBA" id="ARBA00022741"/>
    </source>
</evidence>
<dbReference type="GO" id="GO:0005737">
    <property type="term" value="C:cytoplasm"/>
    <property type="evidence" value="ECO:0007669"/>
    <property type="project" value="UniProtKB-ARBA"/>
</dbReference>
<dbReference type="PANTHER" id="PTHR45168">
    <property type="entry name" value="DNAJ HOMOLOG SUBFAMILY B MEMBER 2"/>
    <property type="match status" value="1"/>
</dbReference>
<dbReference type="Gene3D" id="1.10.287.110">
    <property type="entry name" value="DnaJ domain"/>
    <property type="match status" value="4"/>
</dbReference>
<evidence type="ECO:0000256" key="11">
    <source>
        <dbReference type="ARBA" id="ARBA00049117"/>
    </source>
</evidence>
<feature type="chain" id="PRO_5004079457" evidence="13">
    <location>
        <begin position="18"/>
        <end position="1539"/>
    </location>
</feature>
<dbReference type="InterPro" id="IPR018253">
    <property type="entry name" value="DnaJ_domain_CS"/>
</dbReference>
<keyword evidence="7" id="KW-0378">Hydrolase</keyword>
<dbReference type="GO" id="GO:0016787">
    <property type="term" value="F:hydrolase activity"/>
    <property type="evidence" value="ECO:0007669"/>
    <property type="project" value="UniProtKB-KW"/>
</dbReference>
<keyword evidence="9" id="KW-0143">Chaperone</keyword>
<dbReference type="GO" id="GO:0051082">
    <property type="term" value="F:unfolded protein binding"/>
    <property type="evidence" value="ECO:0007669"/>
    <property type="project" value="InterPro"/>
</dbReference>
<dbReference type="FunFam" id="3.40.50.1440:FF:000024">
    <property type="entry name" value="Tubulin alpha chain"/>
    <property type="match status" value="1"/>
</dbReference>
<dbReference type="GO" id="GO:0005874">
    <property type="term" value="C:microtubule"/>
    <property type="evidence" value="ECO:0007669"/>
    <property type="project" value="UniProtKB-KW"/>
</dbReference>
<keyword evidence="4" id="KW-0963">Cytoplasm</keyword>
<comment type="catalytic activity">
    <reaction evidence="11">
        <text>GTP + H2O = GDP + phosphate + H(+)</text>
        <dbReference type="Rhea" id="RHEA:19669"/>
        <dbReference type="ChEBI" id="CHEBI:15377"/>
        <dbReference type="ChEBI" id="CHEBI:15378"/>
        <dbReference type="ChEBI" id="CHEBI:37565"/>
        <dbReference type="ChEBI" id="CHEBI:43474"/>
        <dbReference type="ChEBI" id="CHEBI:58189"/>
    </reaction>
    <physiologicalReaction direction="left-to-right" evidence="11">
        <dbReference type="Rhea" id="RHEA:19670"/>
    </physiologicalReaction>
</comment>
<dbReference type="GO" id="GO:0005200">
    <property type="term" value="F:structural constituent of cytoskeleton"/>
    <property type="evidence" value="ECO:0007669"/>
    <property type="project" value="InterPro"/>
</dbReference>
<dbReference type="Pfam" id="PF00226">
    <property type="entry name" value="DnaJ"/>
    <property type="match status" value="4"/>
</dbReference>
<evidence type="ECO:0000256" key="5">
    <source>
        <dbReference type="ARBA" id="ARBA00022701"/>
    </source>
</evidence>
<dbReference type="PROSITE" id="PS50076">
    <property type="entry name" value="DNAJ_2"/>
    <property type="match status" value="4"/>
</dbReference>
<evidence type="ECO:0000256" key="4">
    <source>
        <dbReference type="ARBA" id="ARBA00022490"/>
    </source>
</evidence>
<sequence>MGRANALLSLLLQLSQPVGTPRQAANEQPDTDVEFTLHKRQQSLPAARKATRDVLSPSTRDPCSGTVGPADSRAALQPRVARRRECISVHVGQAGVQIGNACWELYCLEHGIQPDGQMPSDKTIGGGDDSFNTFFSETGAGKHVPRAVFVDLEPTVIDEVRTGTYRQLFHPEQLITGKEDAANNYARGHYTIGKEIIDLVLDRIRKLRAFVHWYVGEGMEEGEFSEAREDMAALEKDYEEVGTDSVDGEGEEEEGRTVTMGEYYKLLELPQDASDEDIKKAFRKAAMRWHPDKNPETEQYAERKFKEITEAYEVLSDKSKRDLYDRYGKDGLTGTEEPGGSKAENGAPGFTFNFAIIRDILREFFGGRDPFYGVTGAERSNREAARSESHPGYESQEACNELNGGYEFYDGWNKSHEGYEPHGAWNESHYEFESAPGCKLHEEYVLYDGWNNTPDRQERTPGYELHEAYTSYDGWNNTPDRQETTPGYEMHEAYASYGGWNDTPDRQETTPGYEMHEASASYGGWSRPQDRDESAAVYELHAGWSRGQDRPEAAPGYRSHEECALYDGWSRAQDRPDSAPVYELHAGWNKLQAGCNEAAAGWKESAAGYAPAPRYTSPYEWNRSAASCTKVADRSNELAAEWNKPIADGKSRPPTEMRLLPGGRRLLLGGTKKRQSDGMDKLLGGMKKLLDGTKKLLCRRSELQGGTSPVPPGESQLFSKGASRLLPDITCWPQAEMNQLRGRTSQVLHATSPLPDVSGQLQDEMSPLTDTANPLLSARSSLLHGTRATEEELLRPKALSVPCVRVSGSAQLGLRYRKAALKWHPDKNPGNKEHAERKFKEIAEAYEVLSDKSKRNLYDRYGKDGLTGAGPGGSRAEDGAPRFMFHFRSPHDIFREFFAGQEPFYGSSGPFNSSINAGKDFRFFSTSTKFINGKRITTKSEPKGEENGALLRPQGRRETNSILWDQTANNKANPKLPHSRFPPFTAVSFNSGEGFCVSSTSTKFINGKCITTERTVANRQERADVEGDGELKSVRVNGSDCPPLPCTLLCSQLPGFTESLSVPTQIPCWPWHRTPLAMVEYYEALGIPRSASSDDIKKAYRKAALKWHPDKNPGNKEHAERKFKEIAEAYEVLSDKNKRDLYDRYGKDGLTGAGTGDPRGGAGAPGFTFTFRGADEVFREFFGGRDPFADFFATGLNYPPMSCFPDDVGLFSELHAGGPRGHGRGGPSVGYSFCSSAFPEQSAPPPLFPRIIENGQERVEIEEDGELKATEVNDVANSVEPQVGLHRQEQHDILSSASDSPTPQRPPSTASSYVLPEEEDKDLHRAMAYSLSELEDMGQHRVDARGSKKRRDGYRKAALKWHPDKNPENKEHAERKFKEIAEAYEVLSDKEKRDIYDRYGKEGLMGAAGPGGSRAGAGVPEFTFSFRSAHDVFREFFGGRDPFSELFDEMLPFSELRGAGLGHPGQGSFFSSFPASSDFFSSSFSPGTDPGIGFRSVSTSTTFVNGKRITTKRIVENGQERVEVEEDGELKSIHVNGVF</sequence>
<reference evidence="16" key="1">
    <citation type="journal article" date="2013" name="Nat. Genet.">
        <title>The draft genomes of soft-shell turtle and green sea turtle yield insights into the development and evolution of the turtle-specific body plan.</title>
        <authorList>
            <person name="Wang Z."/>
            <person name="Pascual-Anaya J."/>
            <person name="Zadissa A."/>
            <person name="Li W."/>
            <person name="Niimura Y."/>
            <person name="Huang Z."/>
            <person name="Li C."/>
            <person name="White S."/>
            <person name="Xiong Z."/>
            <person name="Fang D."/>
            <person name="Wang B."/>
            <person name="Ming Y."/>
            <person name="Chen Y."/>
            <person name="Zheng Y."/>
            <person name="Kuraku S."/>
            <person name="Pignatelli M."/>
            <person name="Herrero J."/>
            <person name="Beal K."/>
            <person name="Nozawa M."/>
            <person name="Li Q."/>
            <person name="Wang J."/>
            <person name="Zhang H."/>
            <person name="Yu L."/>
            <person name="Shigenobu S."/>
            <person name="Wang J."/>
            <person name="Liu J."/>
            <person name="Flicek P."/>
            <person name="Searle S."/>
            <person name="Wang J."/>
            <person name="Kuratani S."/>
            <person name="Yin Y."/>
            <person name="Aken B."/>
            <person name="Zhang G."/>
            <person name="Irie N."/>
        </authorList>
    </citation>
    <scope>NUCLEOTIDE SEQUENCE [LARGE SCALE GENOMIC DNA]</scope>
</reference>
<evidence type="ECO:0000256" key="7">
    <source>
        <dbReference type="ARBA" id="ARBA00022801"/>
    </source>
</evidence>
<feature type="domain" description="J" evidence="14">
    <location>
        <begin position="1332"/>
        <end position="1400"/>
    </location>
</feature>
<dbReference type="PRINTS" id="PR00625">
    <property type="entry name" value="JDOMAIN"/>
</dbReference>
<evidence type="ECO:0000256" key="8">
    <source>
        <dbReference type="ARBA" id="ARBA00023134"/>
    </source>
</evidence>
<feature type="domain" description="J" evidence="14">
    <location>
        <begin position="1080"/>
        <end position="1146"/>
    </location>
</feature>
<dbReference type="SMART" id="SM00271">
    <property type="entry name" value="DnaJ"/>
    <property type="match status" value="4"/>
</dbReference>
<dbReference type="InterPro" id="IPR003008">
    <property type="entry name" value="Tubulin_FtsZ_GTPase"/>
</dbReference>
<dbReference type="EMBL" id="KB570336">
    <property type="protein sequence ID" value="EMP27434.1"/>
    <property type="molecule type" value="Genomic_DNA"/>
</dbReference>
<dbReference type="Pfam" id="PF00091">
    <property type="entry name" value="Tubulin"/>
    <property type="match status" value="1"/>
</dbReference>
<comment type="subcellular location">
    <subcellularLocation>
        <location evidence="2">Cytoplasm</location>
        <location evidence="2">Cytoskeleton</location>
    </subcellularLocation>
</comment>
<organism evidence="15 16">
    <name type="scientific">Chelonia mydas</name>
    <name type="common">Green sea-turtle</name>
    <name type="synonym">Chelonia agassizi</name>
    <dbReference type="NCBI Taxonomy" id="8469"/>
    <lineage>
        <taxon>Eukaryota</taxon>
        <taxon>Metazoa</taxon>
        <taxon>Chordata</taxon>
        <taxon>Craniata</taxon>
        <taxon>Vertebrata</taxon>
        <taxon>Euteleostomi</taxon>
        <taxon>Archelosauria</taxon>
        <taxon>Testudinata</taxon>
        <taxon>Testudines</taxon>
        <taxon>Cryptodira</taxon>
        <taxon>Durocryptodira</taxon>
        <taxon>Americhelydia</taxon>
        <taxon>Chelonioidea</taxon>
        <taxon>Cheloniidae</taxon>
        <taxon>Chelonia</taxon>
    </lineage>
</organism>
<dbReference type="InterPro" id="IPR043183">
    <property type="entry name" value="DNJB2/6-like"/>
</dbReference>
<feature type="region of interest" description="Disordered" evidence="12">
    <location>
        <begin position="39"/>
        <end position="71"/>
    </location>
</feature>
<dbReference type="CDD" id="cd06257">
    <property type="entry name" value="DnaJ"/>
    <property type="match status" value="4"/>
</dbReference>
<evidence type="ECO:0000259" key="14">
    <source>
        <dbReference type="PROSITE" id="PS50076"/>
    </source>
</evidence>
<dbReference type="GO" id="GO:0030544">
    <property type="term" value="F:Hsp70 protein binding"/>
    <property type="evidence" value="ECO:0007669"/>
    <property type="project" value="InterPro"/>
</dbReference>
<dbReference type="GO" id="GO:0005525">
    <property type="term" value="F:GTP binding"/>
    <property type="evidence" value="ECO:0007669"/>
    <property type="project" value="UniProtKB-KW"/>
</dbReference>
<keyword evidence="6" id="KW-0547">Nucleotide-binding</keyword>
<dbReference type="SUPFAM" id="SSF55307">
    <property type="entry name" value="Tubulin C-terminal domain-like"/>
    <property type="match status" value="1"/>
</dbReference>
<name>M7AS14_CHEMY</name>
<proteinExistence type="inferred from homology"/>
<dbReference type="PANTHER" id="PTHR45168:SF1">
    <property type="entry name" value="DNAJ HOMOLOG SUBFAMILY B MEMBER 2"/>
    <property type="match status" value="1"/>
</dbReference>
<evidence type="ECO:0000256" key="9">
    <source>
        <dbReference type="ARBA" id="ARBA00023186"/>
    </source>
</evidence>
<evidence type="ECO:0000256" key="1">
    <source>
        <dbReference type="ARBA" id="ARBA00001946"/>
    </source>
</evidence>
<evidence type="ECO:0000256" key="3">
    <source>
        <dbReference type="ARBA" id="ARBA00009636"/>
    </source>
</evidence>
<gene>
    <name evidence="15" type="ORF">UY3_15478</name>
</gene>
<dbReference type="Gene3D" id="3.40.50.1440">
    <property type="entry name" value="Tubulin/FtsZ, GTPase domain"/>
    <property type="match status" value="1"/>
</dbReference>
<feature type="signal peptide" evidence="13">
    <location>
        <begin position="1"/>
        <end position="17"/>
    </location>
</feature>
<feature type="region of interest" description="Disordered" evidence="12">
    <location>
        <begin position="1295"/>
        <end position="1319"/>
    </location>
</feature>
<feature type="compositionally biased region" description="Polar residues" evidence="12">
    <location>
        <begin position="1295"/>
        <end position="1312"/>
    </location>
</feature>
<dbReference type="PROSITE" id="PS00636">
    <property type="entry name" value="DNAJ_1"/>
    <property type="match status" value="4"/>
</dbReference>
<dbReference type="SUPFAM" id="SSF46565">
    <property type="entry name" value="Chaperone J-domain"/>
    <property type="match status" value="4"/>
</dbReference>
<dbReference type="InterPro" id="IPR002452">
    <property type="entry name" value="Alpha_tubulin"/>
</dbReference>
<dbReference type="Proteomes" id="UP000031443">
    <property type="component" value="Unassembled WGS sequence"/>
</dbReference>
<evidence type="ECO:0000256" key="12">
    <source>
        <dbReference type="SAM" id="MobiDB-lite"/>
    </source>
</evidence>
<keyword evidence="13" id="KW-0732">Signal</keyword>
<keyword evidence="8" id="KW-0342">GTP-binding</keyword>
<evidence type="ECO:0000256" key="10">
    <source>
        <dbReference type="ARBA" id="ARBA00023212"/>
    </source>
</evidence>
<evidence type="ECO:0000256" key="2">
    <source>
        <dbReference type="ARBA" id="ARBA00004245"/>
    </source>
</evidence>
<evidence type="ECO:0000313" key="15">
    <source>
        <dbReference type="EMBL" id="EMP27434.1"/>
    </source>
</evidence>
<comment type="similarity">
    <text evidence="3">Belongs to the tubulin family.</text>
</comment>
<dbReference type="InterPro" id="IPR036525">
    <property type="entry name" value="Tubulin/FtsZ_GTPase_sf"/>
</dbReference>
<dbReference type="PRINTS" id="PR01161">
    <property type="entry name" value="TUBULIN"/>
</dbReference>
<keyword evidence="10" id="KW-0206">Cytoskeleton</keyword>
<keyword evidence="5" id="KW-0493">Microtubule</keyword>
<evidence type="ECO:0000313" key="16">
    <source>
        <dbReference type="Proteomes" id="UP000031443"/>
    </source>
</evidence>
<dbReference type="SUPFAM" id="SSF52490">
    <property type="entry name" value="Tubulin nucleotide-binding domain-like"/>
    <property type="match status" value="1"/>
</dbReference>
<dbReference type="SMART" id="SM00864">
    <property type="entry name" value="Tubulin"/>
    <property type="match status" value="1"/>
</dbReference>
<dbReference type="GO" id="GO:0007017">
    <property type="term" value="P:microtubule-based process"/>
    <property type="evidence" value="ECO:0007669"/>
    <property type="project" value="InterPro"/>
</dbReference>
<protein>
    <submittedName>
        <fullName evidence="15">Tubulin alpha-1B chain</fullName>
    </submittedName>
</protein>
<dbReference type="eggNOG" id="KOG0714">
    <property type="taxonomic scope" value="Eukaryota"/>
</dbReference>
<dbReference type="STRING" id="8469.M7AS14"/>
<keyword evidence="16" id="KW-1185">Reference proteome</keyword>
<dbReference type="InterPro" id="IPR008280">
    <property type="entry name" value="Tub_FtsZ_C"/>
</dbReference>
<feature type="region of interest" description="Disordered" evidence="12">
    <location>
        <begin position="937"/>
        <end position="957"/>
    </location>
</feature>
<dbReference type="InterPro" id="IPR001623">
    <property type="entry name" value="DnaJ_domain"/>
</dbReference>
<dbReference type="InterPro" id="IPR036869">
    <property type="entry name" value="J_dom_sf"/>
</dbReference>
<dbReference type="PRINTS" id="PR01162">
    <property type="entry name" value="ALPHATUBULIN"/>
</dbReference>
<feature type="domain" description="J" evidence="14">
    <location>
        <begin position="262"/>
        <end position="328"/>
    </location>
</feature>